<keyword evidence="2" id="KW-0805">Transcription regulation</keyword>
<sequence>MAGGNAIRGTRVGAGPMGESERGETASRELVPYYCANGHVNDTWFASGAEIPDTWDCPRCGLLGGRDAQAPPAPLRNEPYKTHLAYVKERRSDADGDAILEEALGRLRASREL</sequence>
<feature type="binding site" evidence="2">
    <location>
        <position position="57"/>
    </location>
    <ligand>
        <name>Zn(2+)</name>
        <dbReference type="ChEBI" id="CHEBI:29105"/>
    </ligand>
</feature>
<comment type="caution">
    <text evidence="4">The sequence shown here is derived from an EMBL/GenBank/DDBJ whole genome shotgun (WGS) entry which is preliminary data.</text>
</comment>
<reference evidence="4 5" key="1">
    <citation type="submission" date="2019-02" db="EMBL/GenBank/DDBJ databases">
        <title>Sequencing the genomes of 1000 actinobacteria strains.</title>
        <authorList>
            <person name="Klenk H.-P."/>
        </authorList>
    </citation>
    <scope>NUCLEOTIDE SEQUENCE [LARGE SCALE GENOMIC DNA]</scope>
    <source>
        <strain evidence="4 5">DSM 45779</strain>
    </source>
</reference>
<gene>
    <name evidence="2" type="primary">rbpA</name>
    <name evidence="4" type="ORF">EV383_3114</name>
</gene>
<dbReference type="EMBL" id="SHKL01000001">
    <property type="protein sequence ID" value="RZT86224.1"/>
    <property type="molecule type" value="Genomic_DNA"/>
</dbReference>
<dbReference type="PROSITE" id="PS00202">
    <property type="entry name" value="RUBREDOXIN"/>
    <property type="match status" value="1"/>
</dbReference>
<comment type="similarity">
    <text evidence="2">Belongs to the RNA polymerase-binding protein RbpA family.</text>
</comment>
<feature type="binding site" evidence="2">
    <location>
        <position position="60"/>
    </location>
    <ligand>
        <name>Zn(2+)</name>
        <dbReference type="ChEBI" id="CHEBI:29105"/>
    </ligand>
</feature>
<feature type="binding site" evidence="2">
    <location>
        <position position="39"/>
    </location>
    <ligand>
        <name>Zn(2+)</name>
        <dbReference type="ChEBI" id="CHEBI:29105"/>
    </ligand>
</feature>
<keyword evidence="5" id="KW-1185">Reference proteome</keyword>
<dbReference type="OrthoDB" id="3254820at2"/>
<keyword evidence="1 2" id="KW-0479">Metal-binding</keyword>
<evidence type="ECO:0000256" key="3">
    <source>
        <dbReference type="SAM" id="MobiDB-lite"/>
    </source>
</evidence>
<evidence type="ECO:0000313" key="5">
    <source>
        <dbReference type="Proteomes" id="UP000291591"/>
    </source>
</evidence>
<protein>
    <recommendedName>
        <fullName evidence="2">RNA polymerase-binding protein RbpA</fullName>
    </recommendedName>
</protein>
<dbReference type="Proteomes" id="UP000291591">
    <property type="component" value="Unassembled WGS sequence"/>
</dbReference>
<dbReference type="Gene3D" id="2.20.28.270">
    <property type="entry name" value="RNA polymerase-binding protein A"/>
    <property type="match status" value="1"/>
</dbReference>
<feature type="region of interest" description="Disordered" evidence="3">
    <location>
        <begin position="1"/>
        <end position="24"/>
    </location>
</feature>
<organism evidence="4 5">
    <name type="scientific">Pseudonocardia sediminis</name>
    <dbReference type="NCBI Taxonomy" id="1397368"/>
    <lineage>
        <taxon>Bacteria</taxon>
        <taxon>Bacillati</taxon>
        <taxon>Actinomycetota</taxon>
        <taxon>Actinomycetes</taxon>
        <taxon>Pseudonocardiales</taxon>
        <taxon>Pseudonocardiaceae</taxon>
        <taxon>Pseudonocardia</taxon>
    </lineage>
</organism>
<dbReference type="RefSeq" id="WP_130290556.1">
    <property type="nucleotide sequence ID" value="NZ_SHKL01000001.1"/>
</dbReference>
<feature type="binding site" evidence="2">
    <location>
        <position position="35"/>
    </location>
    <ligand>
        <name>Zn(2+)</name>
        <dbReference type="ChEBI" id="CHEBI:29105"/>
    </ligand>
</feature>
<dbReference type="HAMAP" id="MF_01483">
    <property type="entry name" value="RbpA"/>
    <property type="match status" value="1"/>
</dbReference>
<comment type="function">
    <text evidence="2">Binds to RNA polymerase (RNAP), stimulating transcription from principal, but not alternative sigma factor promoters.</text>
</comment>
<evidence type="ECO:0000256" key="1">
    <source>
        <dbReference type="ARBA" id="ARBA00022723"/>
    </source>
</evidence>
<evidence type="ECO:0000256" key="2">
    <source>
        <dbReference type="HAMAP-Rule" id="MF_01483"/>
    </source>
</evidence>
<keyword evidence="2" id="KW-0862">Zinc</keyword>
<comment type="cofactor">
    <cofactor evidence="2">
        <name>Zn(2+)</name>
        <dbReference type="ChEBI" id="CHEBI:29105"/>
    </cofactor>
    <text evidence="2">Bind 1 Zn(2+) per subunit.</text>
</comment>
<evidence type="ECO:0000313" key="4">
    <source>
        <dbReference type="EMBL" id="RZT86224.1"/>
    </source>
</evidence>
<keyword evidence="2" id="KW-0804">Transcription</keyword>
<dbReference type="InterPro" id="IPR025182">
    <property type="entry name" value="RNApol-bd_RbpA"/>
</dbReference>
<dbReference type="InterPro" id="IPR038638">
    <property type="entry name" value="RbpA_sf"/>
</dbReference>
<name>A0A4Q7UYM5_PSEST</name>
<accession>A0A4Q7UYM5</accession>
<proteinExistence type="inferred from homology"/>
<dbReference type="Pfam" id="PF13397">
    <property type="entry name" value="RbpA"/>
    <property type="match status" value="1"/>
</dbReference>
<dbReference type="AlphaFoldDB" id="A0A4Q7UYM5"/>
<dbReference type="GO" id="GO:0001000">
    <property type="term" value="F:bacterial-type RNA polymerase core enzyme binding"/>
    <property type="evidence" value="ECO:0007669"/>
    <property type="project" value="UniProtKB-UniRule"/>
</dbReference>
<dbReference type="InterPro" id="IPR018527">
    <property type="entry name" value="Rubredoxin_Fe_BS"/>
</dbReference>
<dbReference type="GO" id="GO:0045893">
    <property type="term" value="P:positive regulation of DNA-templated transcription"/>
    <property type="evidence" value="ECO:0007669"/>
    <property type="project" value="UniProtKB-UniRule"/>
</dbReference>
<dbReference type="GO" id="GO:0008270">
    <property type="term" value="F:zinc ion binding"/>
    <property type="evidence" value="ECO:0007669"/>
    <property type="project" value="UniProtKB-UniRule"/>
</dbReference>
<comment type="subunit">
    <text evidence="2">Forms a complex with the RNAP catalytic core and with free principal sigma factors.</text>
</comment>